<dbReference type="NCBIfam" id="NF040712">
    <property type="entry name" value="SepH"/>
    <property type="match status" value="1"/>
</dbReference>
<accession>A0ABS5U0G5</accession>
<protein>
    <submittedName>
        <fullName evidence="3">DUF3071 domain-containing protein</fullName>
    </submittedName>
</protein>
<sequence>MDELELVGLHDDGEHLVLSRGDGQRFRLRIDEALRAAVRRDRPQLEQLRAESAGTLSPREIQARIRAGATTQEVAEGAGITVEHVRRFEGPVLAEREYVAEQARATRVRRESDAPVLGDLVTDRLAARGVDLSSLAWDAAREPSGPWYVLARFTVEGSPHEARWAFDATARTLVADEDEARWLSETELPDEPVARRHLAAVRDVVFDFDSVATARGARPAGGVTRPGAPDAPDDDTHEQPAVDPQEQTAALLDDLRGRRGVRQAVEQDDDEDAGEFEGFGPQHAFDFARLEDVPGAHPVDADPQAEAVVLPVHLRGRARSSAPEAGTSEPGTSEAGTKAADTRAADTDEATAGDATAETAAASSARPADESASRSGGADGPTAAEPTAASADAPAEEQRPRTRKGRAKVPSWDEIVFGARPE</sequence>
<name>A0ABS5U0G5_9CELL</name>
<evidence type="ECO:0000259" key="2">
    <source>
        <dbReference type="Pfam" id="PF11268"/>
    </source>
</evidence>
<dbReference type="InterPro" id="IPR047682">
    <property type="entry name" value="SepH-like"/>
</dbReference>
<evidence type="ECO:0000313" key="3">
    <source>
        <dbReference type="EMBL" id="MBT0994894.1"/>
    </source>
</evidence>
<reference evidence="3 4" key="1">
    <citation type="submission" date="2021-05" db="EMBL/GenBank/DDBJ databases">
        <title>Description of Cellulomonas sp. DKR-3 sp. nov.</title>
        <authorList>
            <person name="Dahal R.H."/>
            <person name="Chaudhary D.K."/>
        </authorList>
    </citation>
    <scope>NUCLEOTIDE SEQUENCE [LARGE SCALE GENOMIC DNA]</scope>
    <source>
        <strain evidence="3 4">DKR-3</strain>
    </source>
</reference>
<feature type="region of interest" description="Disordered" evidence="1">
    <location>
        <begin position="216"/>
        <end position="244"/>
    </location>
</feature>
<dbReference type="EMBL" id="JAHBOH010000001">
    <property type="protein sequence ID" value="MBT0994894.1"/>
    <property type="molecule type" value="Genomic_DNA"/>
</dbReference>
<dbReference type="RefSeq" id="WP_214350548.1">
    <property type="nucleotide sequence ID" value="NZ_JAHBOH010000001.1"/>
</dbReference>
<feature type="compositionally biased region" description="Low complexity" evidence="1">
    <location>
        <begin position="381"/>
        <end position="393"/>
    </location>
</feature>
<evidence type="ECO:0000313" key="4">
    <source>
        <dbReference type="Proteomes" id="UP000722125"/>
    </source>
</evidence>
<evidence type="ECO:0000256" key="1">
    <source>
        <dbReference type="SAM" id="MobiDB-lite"/>
    </source>
</evidence>
<comment type="caution">
    <text evidence="3">The sequence shown here is derived from an EMBL/GenBank/DDBJ whole genome shotgun (WGS) entry which is preliminary data.</text>
</comment>
<feature type="domain" description="DUF3071" evidence="2">
    <location>
        <begin position="1"/>
        <end position="166"/>
    </location>
</feature>
<organism evidence="3 4">
    <name type="scientific">Cellulomonas fulva</name>
    <dbReference type="NCBI Taxonomy" id="2835530"/>
    <lineage>
        <taxon>Bacteria</taxon>
        <taxon>Bacillati</taxon>
        <taxon>Actinomycetota</taxon>
        <taxon>Actinomycetes</taxon>
        <taxon>Micrococcales</taxon>
        <taxon>Cellulomonadaceae</taxon>
        <taxon>Cellulomonas</taxon>
    </lineage>
</organism>
<gene>
    <name evidence="3" type="ORF">KIN34_11435</name>
</gene>
<dbReference type="Pfam" id="PF11268">
    <property type="entry name" value="DUF3071"/>
    <property type="match status" value="1"/>
</dbReference>
<dbReference type="InterPro" id="IPR021421">
    <property type="entry name" value="DUF3071"/>
</dbReference>
<feature type="compositionally biased region" description="Low complexity" evidence="1">
    <location>
        <begin position="350"/>
        <end position="366"/>
    </location>
</feature>
<dbReference type="Proteomes" id="UP000722125">
    <property type="component" value="Unassembled WGS sequence"/>
</dbReference>
<proteinExistence type="predicted"/>
<feature type="region of interest" description="Disordered" evidence="1">
    <location>
        <begin position="317"/>
        <end position="422"/>
    </location>
</feature>
<keyword evidence="4" id="KW-1185">Reference proteome</keyword>